<keyword evidence="6" id="KW-1185">Reference proteome</keyword>
<comment type="caution">
    <text evidence="5">The sequence shown here is derived from an EMBL/GenBank/DDBJ whole genome shotgun (WGS) entry which is preliminary data.</text>
</comment>
<dbReference type="EMBL" id="JAGTXO010000002">
    <property type="protein sequence ID" value="KAG8469701.1"/>
    <property type="molecule type" value="Genomic_DNA"/>
</dbReference>
<feature type="compositionally biased region" description="Low complexity" evidence="3">
    <location>
        <begin position="503"/>
        <end position="528"/>
    </location>
</feature>
<evidence type="ECO:0000313" key="5">
    <source>
        <dbReference type="EMBL" id="KAG8469701.1"/>
    </source>
</evidence>
<dbReference type="InterPro" id="IPR041442">
    <property type="entry name" value="PIH1D1/2/3_CS-like"/>
</dbReference>
<evidence type="ECO:0000256" key="3">
    <source>
        <dbReference type="SAM" id="MobiDB-lite"/>
    </source>
</evidence>
<feature type="region of interest" description="Disordered" evidence="3">
    <location>
        <begin position="699"/>
        <end position="773"/>
    </location>
</feature>
<organism evidence="5 6">
    <name type="scientific">Diacronema lutheri</name>
    <name type="common">Unicellular marine alga</name>
    <name type="synonym">Monochrysis lutheri</name>
    <dbReference type="NCBI Taxonomy" id="2081491"/>
    <lineage>
        <taxon>Eukaryota</taxon>
        <taxon>Haptista</taxon>
        <taxon>Haptophyta</taxon>
        <taxon>Pavlovophyceae</taxon>
        <taxon>Pavlovales</taxon>
        <taxon>Pavlovaceae</taxon>
        <taxon>Diacronema</taxon>
    </lineage>
</organism>
<dbReference type="Pfam" id="PF18201">
    <property type="entry name" value="PIH1_CS"/>
    <property type="match status" value="1"/>
</dbReference>
<gene>
    <name evidence="5" type="ORF">KFE25_006156</name>
</gene>
<feature type="compositionally biased region" description="Low complexity" evidence="3">
    <location>
        <begin position="702"/>
        <end position="718"/>
    </location>
</feature>
<dbReference type="Pfam" id="PF04969">
    <property type="entry name" value="CS"/>
    <property type="match status" value="1"/>
</dbReference>
<dbReference type="InterPro" id="IPR050734">
    <property type="entry name" value="PIH1/Kintoun_subfamily"/>
</dbReference>
<proteinExistence type="inferred from homology"/>
<evidence type="ECO:0000256" key="1">
    <source>
        <dbReference type="ARBA" id="ARBA00008511"/>
    </source>
</evidence>
<dbReference type="OrthoDB" id="546764at2759"/>
<dbReference type="OMA" id="MPLEHIN"/>
<dbReference type="PROSITE" id="PS51203">
    <property type="entry name" value="CS"/>
    <property type="match status" value="1"/>
</dbReference>
<feature type="compositionally biased region" description="Basic and acidic residues" evidence="3">
    <location>
        <begin position="66"/>
        <end position="84"/>
    </location>
</feature>
<feature type="region of interest" description="Disordered" evidence="3">
    <location>
        <begin position="61"/>
        <end position="102"/>
    </location>
</feature>
<reference evidence="5" key="1">
    <citation type="submission" date="2021-05" db="EMBL/GenBank/DDBJ databases">
        <title>The genome of the haptophyte Pavlova lutheri (Diacronema luteri, Pavlovales) - a model for lipid biosynthesis in eukaryotic algae.</title>
        <authorList>
            <person name="Hulatt C.J."/>
            <person name="Posewitz M.C."/>
        </authorList>
    </citation>
    <scope>NUCLEOTIDE SEQUENCE</scope>
    <source>
        <strain evidence="5">NIVA-4/92</strain>
    </source>
</reference>
<feature type="compositionally biased region" description="Basic and acidic residues" evidence="3">
    <location>
        <begin position="460"/>
        <end position="475"/>
    </location>
</feature>
<dbReference type="SUPFAM" id="SSF49764">
    <property type="entry name" value="HSP20-like chaperones"/>
    <property type="match status" value="1"/>
</dbReference>
<dbReference type="InterPro" id="IPR012981">
    <property type="entry name" value="PIH1_N"/>
</dbReference>
<dbReference type="AlphaFoldDB" id="A0A8J6CG22"/>
<dbReference type="InterPro" id="IPR008978">
    <property type="entry name" value="HSP20-like_chaperone"/>
</dbReference>
<feature type="compositionally biased region" description="Basic and acidic residues" evidence="3">
    <location>
        <begin position="482"/>
        <end position="502"/>
    </location>
</feature>
<dbReference type="Gene3D" id="2.60.40.790">
    <property type="match status" value="1"/>
</dbReference>
<dbReference type="Pfam" id="PF08190">
    <property type="entry name" value="PIH1"/>
    <property type="match status" value="1"/>
</dbReference>
<dbReference type="GO" id="GO:0005737">
    <property type="term" value="C:cytoplasm"/>
    <property type="evidence" value="ECO:0007669"/>
    <property type="project" value="TreeGrafter"/>
</dbReference>
<sequence length="828" mass="86916">MAPHGDYAKWEKIDVSDDEDDIRTKKAARMREDMTPKEQHRIAECMQQPQFQALLAEYQDEISDPANREEQERYLQQVERESREGAAQPAVAGMPPSMPPPGQQLIKPTAGFVVKSWMKEGGRKVFINVTHHEDIAPATSSRTTAPNGRSGEAWNLPYIMSPQAKAEKDRSGADVTVYDACFHPEVLSRASDSAAWKDMVARTAFEGVQKLHKIELASEWKLPKLKYFGNFGLGPSMLTHNKAAHDKQAHTQARADGARREGPDGPAKASRGAEAAKSVAAPLAPPAETARAAQSWEAVPERAPDGAPEPVAAPVPRSVQADAPAVPPVACEPAPAKRAPATPEAKLLHSSSGGAQLVNGWGDQRLRAAHTRAETLTVVISLPALSSSKGIDLGFDGGALVLADESGTYALRYALPYAVDDAATVAKWDKGKRELRISMPVVPREPKAAAQHAPSEAEGCAEREEAEQRLAEEKAAQATKVAEAEARAAEARADAERADEARQATLRSAAHAALADDPPSASPTALAVPGASACGAAGVQVVSSACAGSSASATQPAAGEADGERADSAGLVAAREVVTDVSPDEEARPATPVAAAAQYEWRQNEHNVTMVIDVEGARADSAQLCARPLELDVQFRSADGKHSFSVELAHAIDPEQSRAQVCAECVLVILRKAQLGKWDSFEAKDKHLLASLSPLRTREAAVAEPPAKAETPSASAPTTAPPAPSEAAPIAACVDSGAAEEPNAEPAPLEHRSDAAPSRADAAKGEPVSPSPTIPKAAFAADIAPAAHMSPSAAAFAVGDVPPTLPVARTPKLPPVARPAAALLFELD</sequence>
<dbReference type="PANTHER" id="PTHR22997:SF0">
    <property type="entry name" value="PIH1 DOMAIN-CONTAINING PROTEIN 1"/>
    <property type="match status" value="1"/>
</dbReference>
<evidence type="ECO:0000256" key="2">
    <source>
        <dbReference type="ARBA" id="ARBA00040540"/>
    </source>
</evidence>
<protein>
    <recommendedName>
        <fullName evidence="2">PIH1 domain-containing protein 1</fullName>
    </recommendedName>
</protein>
<comment type="similarity">
    <text evidence="1">Belongs to the PIH1 family.</text>
</comment>
<dbReference type="Proteomes" id="UP000751190">
    <property type="component" value="Unassembled WGS sequence"/>
</dbReference>
<accession>A0A8J6CG22</accession>
<dbReference type="InterPro" id="IPR007052">
    <property type="entry name" value="CS_dom"/>
</dbReference>
<evidence type="ECO:0000313" key="6">
    <source>
        <dbReference type="Proteomes" id="UP000751190"/>
    </source>
</evidence>
<feature type="region of interest" description="Disordered" evidence="3">
    <location>
        <begin position="242"/>
        <end position="343"/>
    </location>
</feature>
<feature type="region of interest" description="Disordered" evidence="3">
    <location>
        <begin position="439"/>
        <end position="528"/>
    </location>
</feature>
<dbReference type="PANTHER" id="PTHR22997">
    <property type="entry name" value="PIH1 DOMAIN-CONTAINING PROTEIN 1"/>
    <property type="match status" value="1"/>
</dbReference>
<feature type="compositionally biased region" description="Low complexity" evidence="3">
    <location>
        <begin position="319"/>
        <end position="336"/>
    </location>
</feature>
<evidence type="ECO:0000259" key="4">
    <source>
        <dbReference type="PROSITE" id="PS51203"/>
    </source>
</evidence>
<name>A0A8J6CG22_DIALT</name>
<feature type="domain" description="CS" evidence="4">
    <location>
        <begin position="594"/>
        <end position="682"/>
    </location>
</feature>